<dbReference type="SUPFAM" id="SSF57903">
    <property type="entry name" value="FYVE/PHD zinc finger"/>
    <property type="match status" value="1"/>
</dbReference>
<evidence type="ECO:0000256" key="1">
    <source>
        <dbReference type="ARBA" id="ARBA00022723"/>
    </source>
</evidence>
<proteinExistence type="predicted"/>
<dbReference type="Pfam" id="PF00628">
    <property type="entry name" value="PHD"/>
    <property type="match status" value="1"/>
</dbReference>
<reference evidence="7" key="1">
    <citation type="submission" date="2022-08" db="UniProtKB">
        <authorList>
            <consortium name="EnsemblMetazoa"/>
        </authorList>
    </citation>
    <scope>IDENTIFICATION</scope>
    <source>
        <strain evidence="7">05x7-T-G4-1.051#20</strain>
    </source>
</reference>
<dbReference type="Gene3D" id="3.30.40.10">
    <property type="entry name" value="Zinc/RING finger domain, C3HC4 (zinc finger)"/>
    <property type="match status" value="1"/>
</dbReference>
<accession>A0A8W8NMC6</accession>
<evidence type="ECO:0000256" key="2">
    <source>
        <dbReference type="ARBA" id="ARBA00022771"/>
    </source>
</evidence>
<dbReference type="InterPro" id="IPR011011">
    <property type="entry name" value="Znf_FYVE_PHD"/>
</dbReference>
<feature type="domain" description="Phorbol-ester/DAG-type" evidence="6">
    <location>
        <begin position="1"/>
        <end position="39"/>
    </location>
</feature>
<dbReference type="InterPro" id="IPR019786">
    <property type="entry name" value="Zinc_finger_PHD-type_CS"/>
</dbReference>
<evidence type="ECO:0000259" key="5">
    <source>
        <dbReference type="PROSITE" id="PS50016"/>
    </source>
</evidence>
<dbReference type="PROSITE" id="PS01359">
    <property type="entry name" value="ZF_PHD_1"/>
    <property type="match status" value="1"/>
</dbReference>
<evidence type="ECO:0000256" key="4">
    <source>
        <dbReference type="PROSITE-ProRule" id="PRU00146"/>
    </source>
</evidence>
<dbReference type="GO" id="GO:0008270">
    <property type="term" value="F:zinc ion binding"/>
    <property type="evidence" value="ECO:0007669"/>
    <property type="project" value="UniProtKB-KW"/>
</dbReference>
<feature type="domain" description="PHD-type" evidence="5">
    <location>
        <begin position="1"/>
        <end position="60"/>
    </location>
</feature>
<name>A0A8W8NMC6_MAGGI</name>
<dbReference type="AlphaFoldDB" id="A0A8W8NMC6"/>
<dbReference type="PROSITE" id="PS50081">
    <property type="entry name" value="ZF_DAG_PE_2"/>
    <property type="match status" value="1"/>
</dbReference>
<evidence type="ECO:0000313" key="7">
    <source>
        <dbReference type="EnsemblMetazoa" id="G6471.1:cds"/>
    </source>
</evidence>
<dbReference type="EnsemblMetazoa" id="G6471.1">
    <property type="protein sequence ID" value="G6471.1:cds"/>
    <property type="gene ID" value="G6471"/>
</dbReference>
<keyword evidence="1" id="KW-0479">Metal-binding</keyword>
<sequence length="105" mass="11908">MTFCTVCKKYVKRTQQAIMCDGCEKWTHRKCNTGISVADYKEAVSTKSDIPFRCHMCTTSDLTETDQEATNNRTEIDLQSDITPIGQPVLESTRIGNHSIRGRFD</sequence>
<dbReference type="InterPro" id="IPR019787">
    <property type="entry name" value="Znf_PHD-finger"/>
</dbReference>
<keyword evidence="3" id="KW-0862">Zinc</keyword>
<organism evidence="7 8">
    <name type="scientific">Magallana gigas</name>
    <name type="common">Pacific oyster</name>
    <name type="synonym">Crassostrea gigas</name>
    <dbReference type="NCBI Taxonomy" id="29159"/>
    <lineage>
        <taxon>Eukaryota</taxon>
        <taxon>Metazoa</taxon>
        <taxon>Spiralia</taxon>
        <taxon>Lophotrochozoa</taxon>
        <taxon>Mollusca</taxon>
        <taxon>Bivalvia</taxon>
        <taxon>Autobranchia</taxon>
        <taxon>Pteriomorphia</taxon>
        <taxon>Ostreida</taxon>
        <taxon>Ostreoidea</taxon>
        <taxon>Ostreidae</taxon>
        <taxon>Magallana</taxon>
    </lineage>
</organism>
<keyword evidence="2 4" id="KW-0863">Zinc-finger</keyword>
<evidence type="ECO:0000256" key="3">
    <source>
        <dbReference type="ARBA" id="ARBA00022833"/>
    </source>
</evidence>
<evidence type="ECO:0008006" key="9">
    <source>
        <dbReference type="Google" id="ProtNLM"/>
    </source>
</evidence>
<protein>
    <recommendedName>
        <fullName evidence="9">PHD-type domain-containing protein</fullName>
    </recommendedName>
</protein>
<dbReference type="PROSITE" id="PS50016">
    <property type="entry name" value="ZF_PHD_2"/>
    <property type="match status" value="1"/>
</dbReference>
<evidence type="ECO:0000313" key="8">
    <source>
        <dbReference type="Proteomes" id="UP000005408"/>
    </source>
</evidence>
<dbReference type="InterPro" id="IPR002219">
    <property type="entry name" value="PKC_DAG/PE"/>
</dbReference>
<evidence type="ECO:0000259" key="6">
    <source>
        <dbReference type="PROSITE" id="PS50081"/>
    </source>
</evidence>
<dbReference type="Proteomes" id="UP000005408">
    <property type="component" value="Unassembled WGS sequence"/>
</dbReference>
<keyword evidence="8" id="KW-1185">Reference proteome</keyword>
<dbReference type="InterPro" id="IPR013083">
    <property type="entry name" value="Znf_RING/FYVE/PHD"/>
</dbReference>